<name>A0A087CE11_9BIFI</name>
<dbReference type="EMBL" id="JGZI01000010">
    <property type="protein sequence ID" value="KFI81511.1"/>
    <property type="molecule type" value="Genomic_DNA"/>
</dbReference>
<dbReference type="Proteomes" id="UP000029050">
    <property type="component" value="Unassembled WGS sequence"/>
</dbReference>
<evidence type="ECO:0000313" key="1">
    <source>
        <dbReference type="EMBL" id="KFI81511.1"/>
    </source>
</evidence>
<reference evidence="1 2" key="1">
    <citation type="submission" date="2014-03" db="EMBL/GenBank/DDBJ databases">
        <title>Genomics of Bifidobacteria.</title>
        <authorList>
            <person name="Ventura M."/>
            <person name="Milani C."/>
            <person name="Lugli G.A."/>
        </authorList>
    </citation>
    <scope>NUCLEOTIDE SEQUENCE [LARGE SCALE GENOMIC DNA]</scope>
    <source>
        <strain evidence="1 2">LMG 21775</strain>
    </source>
</reference>
<comment type="caution">
    <text evidence="1">The sequence shown here is derived from an EMBL/GenBank/DDBJ whole genome shotgun (WGS) entry which is preliminary data.</text>
</comment>
<evidence type="ECO:0000313" key="2">
    <source>
        <dbReference type="Proteomes" id="UP000029050"/>
    </source>
</evidence>
<proteinExistence type="predicted"/>
<sequence>MCEDILTRRFGTLRQKKNRTSAWIEASYLTPFWAFDKWPGLKKRQYANFDIDDAAGALVWLKDTKLRIDAHSWQSERKVLRE</sequence>
<dbReference type="AlphaFoldDB" id="A0A087CE11"/>
<gene>
    <name evidence="1" type="ORF">BPSY_1919</name>
</gene>
<keyword evidence="2" id="KW-1185">Reference proteome</keyword>
<accession>A0A087CE11</accession>
<dbReference type="STRING" id="218140.BPSY_1919"/>
<organism evidence="1 2">
    <name type="scientific">Bifidobacterium psychraerophilum</name>
    <dbReference type="NCBI Taxonomy" id="218140"/>
    <lineage>
        <taxon>Bacteria</taxon>
        <taxon>Bacillati</taxon>
        <taxon>Actinomycetota</taxon>
        <taxon>Actinomycetes</taxon>
        <taxon>Bifidobacteriales</taxon>
        <taxon>Bifidobacteriaceae</taxon>
        <taxon>Bifidobacterium</taxon>
    </lineage>
</organism>
<protein>
    <submittedName>
        <fullName evidence="1">Uncharacterized protein</fullName>
    </submittedName>
</protein>